<dbReference type="AlphaFoldDB" id="A0A495B099"/>
<sequence>MPSDTLLLFALTVFPLVCSPGPDILFVASQGLCRGRAAARSATLGILAGYSVHALLAAFGIAALLGAWPPLLHAIRWTGLAYLLYLAWQMFRAASRPGSLRLDSRPVHGLFRKGLLTSLLNPKGLLIYLSILPNFIRPDASVATQALLLSGIFIGSCAVVYSVIGYSVAGMAGNGRFSDRKRRLAEATAGGLLLLAAGKLAS</sequence>
<evidence type="ECO:0000313" key="8">
    <source>
        <dbReference type="Proteomes" id="UP000279384"/>
    </source>
</evidence>
<keyword evidence="3 6" id="KW-0812">Transmembrane</keyword>
<name>A0A495B099_VOGIN</name>
<dbReference type="PIRSF" id="PIRSF006324">
    <property type="entry name" value="LeuE"/>
    <property type="match status" value="1"/>
</dbReference>
<evidence type="ECO:0000313" key="7">
    <source>
        <dbReference type="EMBL" id="RKQ52885.1"/>
    </source>
</evidence>
<keyword evidence="4 6" id="KW-1133">Transmembrane helix</keyword>
<dbReference type="Pfam" id="PF01810">
    <property type="entry name" value="LysE"/>
    <property type="match status" value="1"/>
</dbReference>
<proteinExistence type="predicted"/>
<evidence type="ECO:0000256" key="3">
    <source>
        <dbReference type="ARBA" id="ARBA00022692"/>
    </source>
</evidence>
<keyword evidence="5 6" id="KW-0472">Membrane</keyword>
<gene>
    <name evidence="7" type="ORF">C8E02_3354</name>
</gene>
<dbReference type="GO" id="GO:0015171">
    <property type="term" value="F:amino acid transmembrane transporter activity"/>
    <property type="evidence" value="ECO:0007669"/>
    <property type="project" value="TreeGrafter"/>
</dbReference>
<feature type="transmembrane region" description="Helical" evidence="6">
    <location>
        <begin position="47"/>
        <end position="68"/>
    </location>
</feature>
<evidence type="ECO:0000256" key="2">
    <source>
        <dbReference type="ARBA" id="ARBA00022475"/>
    </source>
</evidence>
<evidence type="ECO:0000256" key="6">
    <source>
        <dbReference type="SAM" id="Phobius"/>
    </source>
</evidence>
<feature type="transmembrane region" description="Helical" evidence="6">
    <location>
        <begin position="74"/>
        <end position="94"/>
    </location>
</feature>
<dbReference type="PANTHER" id="PTHR30086:SF20">
    <property type="entry name" value="ARGININE EXPORTER PROTEIN ARGO-RELATED"/>
    <property type="match status" value="1"/>
</dbReference>
<dbReference type="PANTHER" id="PTHR30086">
    <property type="entry name" value="ARGININE EXPORTER PROTEIN ARGO"/>
    <property type="match status" value="1"/>
</dbReference>
<keyword evidence="2" id="KW-1003">Cell membrane</keyword>
<dbReference type="EMBL" id="RBID01000020">
    <property type="protein sequence ID" value="RKQ52885.1"/>
    <property type="molecule type" value="Genomic_DNA"/>
</dbReference>
<feature type="transmembrane region" description="Helical" evidence="6">
    <location>
        <begin position="6"/>
        <end position="26"/>
    </location>
</feature>
<feature type="transmembrane region" description="Helical" evidence="6">
    <location>
        <begin position="148"/>
        <end position="172"/>
    </location>
</feature>
<accession>A0A495B099</accession>
<evidence type="ECO:0000256" key="1">
    <source>
        <dbReference type="ARBA" id="ARBA00004651"/>
    </source>
</evidence>
<organism evidence="7 8">
    <name type="scientific">Vogesella indigofera</name>
    <name type="common">Pseudomonas indigofera</name>
    <dbReference type="NCBI Taxonomy" id="45465"/>
    <lineage>
        <taxon>Bacteria</taxon>
        <taxon>Pseudomonadati</taxon>
        <taxon>Pseudomonadota</taxon>
        <taxon>Betaproteobacteria</taxon>
        <taxon>Neisseriales</taxon>
        <taxon>Chromobacteriaceae</taxon>
        <taxon>Vogesella</taxon>
    </lineage>
</organism>
<protein>
    <submittedName>
        <fullName evidence="7">Threonine/homoserine/homoserine lactone efflux protein</fullName>
    </submittedName>
</protein>
<dbReference type="RefSeq" id="WP_120812627.1">
    <property type="nucleotide sequence ID" value="NZ_RBID01000020.1"/>
</dbReference>
<dbReference type="Proteomes" id="UP000279384">
    <property type="component" value="Unassembled WGS sequence"/>
</dbReference>
<comment type="subcellular location">
    <subcellularLocation>
        <location evidence="1">Cell membrane</location>
        <topology evidence="1">Multi-pass membrane protein</topology>
    </subcellularLocation>
</comment>
<dbReference type="InterPro" id="IPR001123">
    <property type="entry name" value="LeuE-type"/>
</dbReference>
<feature type="transmembrane region" description="Helical" evidence="6">
    <location>
        <begin position="115"/>
        <end position="136"/>
    </location>
</feature>
<reference evidence="7 8" key="1">
    <citation type="submission" date="2018-10" db="EMBL/GenBank/DDBJ databases">
        <title>Genomic Encyclopedia of Type Strains, Phase IV (KMG-IV): sequencing the most valuable type-strain genomes for metagenomic binning, comparative biology and taxonomic classification.</title>
        <authorList>
            <person name="Goeker M."/>
        </authorList>
    </citation>
    <scope>NUCLEOTIDE SEQUENCE [LARGE SCALE GENOMIC DNA]</scope>
    <source>
        <strain evidence="7 8">DSM 3303</strain>
    </source>
</reference>
<evidence type="ECO:0000256" key="5">
    <source>
        <dbReference type="ARBA" id="ARBA00023136"/>
    </source>
</evidence>
<dbReference type="GO" id="GO:0005886">
    <property type="term" value="C:plasma membrane"/>
    <property type="evidence" value="ECO:0007669"/>
    <property type="project" value="UniProtKB-SubCell"/>
</dbReference>
<evidence type="ECO:0000256" key="4">
    <source>
        <dbReference type="ARBA" id="ARBA00022989"/>
    </source>
</evidence>
<comment type="caution">
    <text evidence="7">The sequence shown here is derived from an EMBL/GenBank/DDBJ whole genome shotgun (WGS) entry which is preliminary data.</text>
</comment>